<dbReference type="PANTHER" id="PTHR42886:SF42">
    <property type="entry name" value="ALPHA_BETA-HYDROLASES SUPERFAMILY PROTEIN"/>
    <property type="match status" value="1"/>
</dbReference>
<reference evidence="2" key="1">
    <citation type="journal article" date="2025" name="Foods">
        <title>Unveiling the Microbial Signatures of Arabica Coffee Cherries: Insights into Ripeness Specific Diversity, Functional Traits, and Implications for Quality and Safety.</title>
        <authorList>
            <consortium name="RefSeq"/>
            <person name="Tenea G.N."/>
            <person name="Cifuentes V."/>
            <person name="Reyes P."/>
            <person name="Cevallos-Vallejos M."/>
        </authorList>
    </citation>
    <scope>NUCLEOTIDE SEQUENCE [LARGE SCALE GENOMIC DNA]</scope>
</reference>
<dbReference type="AlphaFoldDB" id="A0A6P6TLH7"/>
<dbReference type="GO" id="GO:0006654">
    <property type="term" value="P:phosphatidic acid biosynthetic process"/>
    <property type="evidence" value="ECO:0007669"/>
    <property type="project" value="TreeGrafter"/>
</dbReference>
<organism evidence="2 3">
    <name type="scientific">Coffea arabica</name>
    <name type="common">Arabian coffee</name>
    <dbReference type="NCBI Taxonomy" id="13443"/>
    <lineage>
        <taxon>Eukaryota</taxon>
        <taxon>Viridiplantae</taxon>
        <taxon>Streptophyta</taxon>
        <taxon>Embryophyta</taxon>
        <taxon>Tracheophyta</taxon>
        <taxon>Spermatophyta</taxon>
        <taxon>Magnoliopsida</taxon>
        <taxon>eudicotyledons</taxon>
        <taxon>Gunneridae</taxon>
        <taxon>Pentapetalae</taxon>
        <taxon>asterids</taxon>
        <taxon>lamiids</taxon>
        <taxon>Gentianales</taxon>
        <taxon>Rubiaceae</taxon>
        <taxon>Ixoroideae</taxon>
        <taxon>Gardenieae complex</taxon>
        <taxon>Bertiereae - Coffeeae clade</taxon>
        <taxon>Coffeeae</taxon>
        <taxon>Coffea</taxon>
    </lineage>
</organism>
<proteinExistence type="predicted"/>
<keyword evidence="2" id="KW-1185">Reference proteome</keyword>
<dbReference type="InterPro" id="IPR029058">
    <property type="entry name" value="AB_hydrolase_fold"/>
</dbReference>
<dbReference type="GO" id="GO:0042171">
    <property type="term" value="F:lysophosphatidic acid acyltransferase activity"/>
    <property type="evidence" value="ECO:0007669"/>
    <property type="project" value="TreeGrafter"/>
</dbReference>
<dbReference type="Pfam" id="PF12697">
    <property type="entry name" value="Abhydrolase_6"/>
    <property type="match status" value="1"/>
</dbReference>
<dbReference type="InterPro" id="IPR000073">
    <property type="entry name" value="AB_hydrolase_1"/>
</dbReference>
<dbReference type="RefSeq" id="XP_027078887.2">
    <property type="nucleotide sequence ID" value="XM_027223086.2"/>
</dbReference>
<reference evidence="3" key="2">
    <citation type="submission" date="2025-08" db="UniProtKB">
        <authorList>
            <consortium name="RefSeq"/>
        </authorList>
    </citation>
    <scope>IDENTIFICATION</scope>
    <source>
        <tissue evidence="3">Leaves</tissue>
    </source>
</reference>
<dbReference type="Gene3D" id="3.40.50.1820">
    <property type="entry name" value="alpha/beta hydrolase"/>
    <property type="match status" value="1"/>
</dbReference>
<gene>
    <name evidence="3" type="primary">LOC113702099</name>
</gene>
<dbReference type="SUPFAM" id="SSF53474">
    <property type="entry name" value="alpha/beta-Hydrolases"/>
    <property type="match status" value="1"/>
</dbReference>
<sequence length="353" mass="39216">MATLSLTTSMILRKSRTAIRPRAALNQEYKMRVPYELKQGQSRRFHKLPSGLNMEVIFQEGLKHKSSDERKEESQIPPLVFVHGSFHAAWCWAEHWLPYFSQNGYDCYALSLLGQGESNDPAGPVAGTLQTHAGDVADFIQKELKLRPVLIGHSFGGLIVQYYVANMRSNKIQESGRLHPYLAGAVLVCSVPPSGNSQAVWRYLFSKPIAAFKVTLSLAAKAFQTSLPLCKETFFSVSLEDQLVLRYQKLMTESSRMPLFDLRKLNASLPVPSVNNSSTKVLVLGANDDFIVDMEGLNETGRFYGVSPICLEGVAHDMMLDCSWEKGAEALLLWLSGSDKEVANTEKSLPIAV</sequence>
<dbReference type="GO" id="GO:0052689">
    <property type="term" value="F:carboxylic ester hydrolase activity"/>
    <property type="evidence" value="ECO:0007669"/>
    <property type="project" value="TreeGrafter"/>
</dbReference>
<dbReference type="GO" id="GO:0055088">
    <property type="term" value="P:lipid homeostasis"/>
    <property type="evidence" value="ECO:0007669"/>
    <property type="project" value="TreeGrafter"/>
</dbReference>
<name>A0A6P6TLH7_COFAR</name>
<evidence type="ECO:0000259" key="1">
    <source>
        <dbReference type="Pfam" id="PF12697"/>
    </source>
</evidence>
<dbReference type="OrthoDB" id="8119704at2759"/>
<accession>A0A6P6TLH7</accession>
<evidence type="ECO:0000313" key="2">
    <source>
        <dbReference type="Proteomes" id="UP001652660"/>
    </source>
</evidence>
<evidence type="ECO:0000313" key="3">
    <source>
        <dbReference type="RefSeq" id="XP_027078887.2"/>
    </source>
</evidence>
<protein>
    <submittedName>
        <fullName evidence="3">Uncharacterized protein isoform X1</fullName>
    </submittedName>
</protein>
<feature type="domain" description="AB hydrolase-1" evidence="1">
    <location>
        <begin position="79"/>
        <end position="321"/>
    </location>
</feature>
<dbReference type="Proteomes" id="UP001652660">
    <property type="component" value="Chromosome 7e"/>
</dbReference>
<dbReference type="GeneID" id="113702099"/>
<dbReference type="PANTHER" id="PTHR42886">
    <property type="entry name" value="RE40534P-RELATED"/>
    <property type="match status" value="1"/>
</dbReference>